<feature type="region of interest" description="Disordered" evidence="1">
    <location>
        <begin position="345"/>
        <end position="375"/>
    </location>
</feature>
<feature type="region of interest" description="Disordered" evidence="1">
    <location>
        <begin position="245"/>
        <end position="326"/>
    </location>
</feature>
<feature type="compositionally biased region" description="Basic and acidic residues" evidence="1">
    <location>
        <begin position="268"/>
        <end position="289"/>
    </location>
</feature>
<sequence>MEHAHVEDTRAQRHATPPPCGDAADKASSNPQEQESNSAPELSPSEMKDLRNKVTALMAMLHRSGLIGGDRHVVVRRGGRRHRGETVHGAGAADELSLDDELAGRVSDIEAERRGAPCAATGYGPWQPARAMRHSLHLRGAKACCSIAGRPSCTETSSEAAGERRGYASATPCHYAVSFRQSGGGDVHHKTRLVPTLLVGPDRQPNQILPPPLPSLLEADGYLYFIPSALCFILAFPRLSPNLNPSGDRSSLQPQPRRRRQEGGALLRRAESSRRQHGRALREGREARQDRKRPRTLSRIKNTRRDIDLLMATPPPPPVRPGEGAAASALTSLSSWLAWVKVSNAAPTSGSPRRRSGSARGEEVAPLRQPPPRQGLWICDSSATTTMMSHPSFRFLSVSGREVAWIRVKTASRSSTCPLRQQTPSARKITPSASNDSWKTLGASPRFVR</sequence>
<dbReference type="Proteomes" id="UP000026960">
    <property type="component" value="Chromosome 11"/>
</dbReference>
<evidence type="ECO:0000256" key="1">
    <source>
        <dbReference type="SAM" id="MobiDB-lite"/>
    </source>
</evidence>
<accession>A0A0D3HN95</accession>
<reference evidence="2" key="1">
    <citation type="journal article" date="2009" name="Rice">
        <title>De Novo Next Generation Sequencing of Plant Genomes.</title>
        <authorList>
            <person name="Rounsley S."/>
            <person name="Marri P.R."/>
            <person name="Yu Y."/>
            <person name="He R."/>
            <person name="Sisneros N."/>
            <person name="Goicoechea J.L."/>
            <person name="Lee S.J."/>
            <person name="Angelova A."/>
            <person name="Kudrna D."/>
            <person name="Luo M."/>
            <person name="Affourtit J."/>
            <person name="Desany B."/>
            <person name="Knight J."/>
            <person name="Niazi F."/>
            <person name="Egholm M."/>
            <person name="Wing R.A."/>
        </authorList>
    </citation>
    <scope>NUCLEOTIDE SEQUENCE [LARGE SCALE GENOMIC DNA]</scope>
    <source>
        <strain evidence="2">cv. IRGC 105608</strain>
    </source>
</reference>
<dbReference type="HOGENOM" id="CLU_610285_0_0_1"/>
<evidence type="ECO:0000313" key="2">
    <source>
        <dbReference type="EnsemblPlants" id="OBART11G17660.1"/>
    </source>
</evidence>
<feature type="compositionally biased region" description="Polar residues" evidence="1">
    <location>
        <begin position="416"/>
        <end position="438"/>
    </location>
</feature>
<dbReference type="AlphaFoldDB" id="A0A0D3HN95"/>
<feature type="region of interest" description="Disordered" evidence="1">
    <location>
        <begin position="416"/>
        <end position="449"/>
    </location>
</feature>
<name>A0A0D3HN95_9ORYZ</name>
<dbReference type="EnsemblPlants" id="OBART11G17660.1">
    <property type="protein sequence ID" value="OBART11G17660.1"/>
    <property type="gene ID" value="OBART11G17660"/>
</dbReference>
<feature type="compositionally biased region" description="Basic residues" evidence="1">
    <location>
        <begin position="290"/>
        <end position="302"/>
    </location>
</feature>
<protein>
    <submittedName>
        <fullName evidence="2">Uncharacterized protein</fullName>
    </submittedName>
</protein>
<organism evidence="2">
    <name type="scientific">Oryza barthii</name>
    <dbReference type="NCBI Taxonomy" id="65489"/>
    <lineage>
        <taxon>Eukaryota</taxon>
        <taxon>Viridiplantae</taxon>
        <taxon>Streptophyta</taxon>
        <taxon>Embryophyta</taxon>
        <taxon>Tracheophyta</taxon>
        <taxon>Spermatophyta</taxon>
        <taxon>Magnoliopsida</taxon>
        <taxon>Liliopsida</taxon>
        <taxon>Poales</taxon>
        <taxon>Poaceae</taxon>
        <taxon>BOP clade</taxon>
        <taxon>Oryzoideae</taxon>
        <taxon>Oryzeae</taxon>
        <taxon>Oryzinae</taxon>
        <taxon>Oryza</taxon>
    </lineage>
</organism>
<proteinExistence type="predicted"/>
<feature type="compositionally biased region" description="Basic and acidic residues" evidence="1">
    <location>
        <begin position="1"/>
        <end position="11"/>
    </location>
</feature>
<evidence type="ECO:0000313" key="3">
    <source>
        <dbReference type="Proteomes" id="UP000026960"/>
    </source>
</evidence>
<feature type="region of interest" description="Disordered" evidence="1">
    <location>
        <begin position="1"/>
        <end position="46"/>
    </location>
</feature>
<keyword evidence="3" id="KW-1185">Reference proteome</keyword>
<dbReference type="Gramene" id="OBART11G17660.1">
    <property type="protein sequence ID" value="OBART11G17660.1"/>
    <property type="gene ID" value="OBART11G17660"/>
</dbReference>
<reference evidence="2" key="2">
    <citation type="submission" date="2015-03" db="UniProtKB">
        <authorList>
            <consortium name="EnsemblPlants"/>
        </authorList>
    </citation>
    <scope>IDENTIFICATION</scope>
</reference>
<dbReference type="PaxDb" id="65489-OBART11G17660.1"/>
<feature type="compositionally biased region" description="Polar residues" evidence="1">
    <location>
        <begin position="27"/>
        <end position="40"/>
    </location>
</feature>